<name>A0ABV9QPS1_9GAMM</name>
<organism evidence="2 3">
    <name type="scientific">Dokdonella ginsengisoli</name>
    <dbReference type="NCBI Taxonomy" id="363846"/>
    <lineage>
        <taxon>Bacteria</taxon>
        <taxon>Pseudomonadati</taxon>
        <taxon>Pseudomonadota</taxon>
        <taxon>Gammaproteobacteria</taxon>
        <taxon>Lysobacterales</taxon>
        <taxon>Rhodanobacteraceae</taxon>
        <taxon>Dokdonella</taxon>
    </lineage>
</organism>
<sequence>MRFTPVSMLCAAFACCASLAQAGQADICYSPSLPFTDPNLPTSTTQFDCPLAGQDKTIDQLAAAGWQVVQLSPVVTENNTTANQLVIQKP</sequence>
<accession>A0ABV9QPS1</accession>
<keyword evidence="1" id="KW-0732">Signal</keyword>
<dbReference type="Proteomes" id="UP001595886">
    <property type="component" value="Unassembled WGS sequence"/>
</dbReference>
<proteinExistence type="predicted"/>
<protein>
    <recommendedName>
        <fullName evidence="4">DUF4177 domain-containing protein</fullName>
    </recommendedName>
</protein>
<evidence type="ECO:0000256" key="1">
    <source>
        <dbReference type="SAM" id="SignalP"/>
    </source>
</evidence>
<feature type="chain" id="PRO_5047107089" description="DUF4177 domain-containing protein" evidence="1">
    <location>
        <begin position="23"/>
        <end position="90"/>
    </location>
</feature>
<dbReference type="RefSeq" id="WP_380018663.1">
    <property type="nucleotide sequence ID" value="NZ_JBHSHD010000002.1"/>
</dbReference>
<gene>
    <name evidence="2" type="ORF">ACFO6Q_01245</name>
</gene>
<feature type="signal peptide" evidence="1">
    <location>
        <begin position="1"/>
        <end position="22"/>
    </location>
</feature>
<evidence type="ECO:0008006" key="4">
    <source>
        <dbReference type="Google" id="ProtNLM"/>
    </source>
</evidence>
<keyword evidence="3" id="KW-1185">Reference proteome</keyword>
<dbReference type="PROSITE" id="PS51257">
    <property type="entry name" value="PROKAR_LIPOPROTEIN"/>
    <property type="match status" value="1"/>
</dbReference>
<comment type="caution">
    <text evidence="2">The sequence shown here is derived from an EMBL/GenBank/DDBJ whole genome shotgun (WGS) entry which is preliminary data.</text>
</comment>
<evidence type="ECO:0000313" key="3">
    <source>
        <dbReference type="Proteomes" id="UP001595886"/>
    </source>
</evidence>
<reference evidence="3" key="1">
    <citation type="journal article" date="2019" name="Int. J. Syst. Evol. Microbiol.">
        <title>The Global Catalogue of Microorganisms (GCM) 10K type strain sequencing project: providing services to taxonomists for standard genome sequencing and annotation.</title>
        <authorList>
            <consortium name="The Broad Institute Genomics Platform"/>
            <consortium name="The Broad Institute Genome Sequencing Center for Infectious Disease"/>
            <person name="Wu L."/>
            <person name="Ma J."/>
        </authorList>
    </citation>
    <scope>NUCLEOTIDE SEQUENCE [LARGE SCALE GENOMIC DNA]</scope>
    <source>
        <strain evidence="3">CCUG 30340</strain>
    </source>
</reference>
<dbReference type="EMBL" id="JBHSHD010000002">
    <property type="protein sequence ID" value="MFC4818927.1"/>
    <property type="molecule type" value="Genomic_DNA"/>
</dbReference>
<evidence type="ECO:0000313" key="2">
    <source>
        <dbReference type="EMBL" id="MFC4818927.1"/>
    </source>
</evidence>